<feature type="compositionally biased region" description="Gly residues" evidence="1">
    <location>
        <begin position="63"/>
        <end position="100"/>
    </location>
</feature>
<dbReference type="Proteomes" id="UP001286313">
    <property type="component" value="Unassembled WGS sequence"/>
</dbReference>
<accession>A0AAE1BXI3</accession>
<organism evidence="2 3">
    <name type="scientific">Petrolisthes cinctipes</name>
    <name type="common">Flat porcelain crab</name>
    <dbReference type="NCBI Taxonomy" id="88211"/>
    <lineage>
        <taxon>Eukaryota</taxon>
        <taxon>Metazoa</taxon>
        <taxon>Ecdysozoa</taxon>
        <taxon>Arthropoda</taxon>
        <taxon>Crustacea</taxon>
        <taxon>Multicrustacea</taxon>
        <taxon>Malacostraca</taxon>
        <taxon>Eumalacostraca</taxon>
        <taxon>Eucarida</taxon>
        <taxon>Decapoda</taxon>
        <taxon>Pleocyemata</taxon>
        <taxon>Anomura</taxon>
        <taxon>Galatheoidea</taxon>
        <taxon>Porcellanidae</taxon>
        <taxon>Petrolisthes</taxon>
    </lineage>
</organism>
<keyword evidence="3" id="KW-1185">Reference proteome</keyword>
<protein>
    <submittedName>
        <fullName evidence="2">Uncharacterized protein</fullName>
    </submittedName>
</protein>
<gene>
    <name evidence="2" type="ORF">Pcinc_034946</name>
</gene>
<reference evidence="2" key="1">
    <citation type="submission" date="2023-10" db="EMBL/GenBank/DDBJ databases">
        <title>Genome assemblies of two species of porcelain crab, Petrolisthes cinctipes and Petrolisthes manimaculis (Anomura: Porcellanidae).</title>
        <authorList>
            <person name="Angst P."/>
        </authorList>
    </citation>
    <scope>NUCLEOTIDE SEQUENCE</scope>
    <source>
        <strain evidence="2">PB745_01</strain>
        <tissue evidence="2">Gill</tissue>
    </source>
</reference>
<comment type="caution">
    <text evidence="2">The sequence shown here is derived from an EMBL/GenBank/DDBJ whole genome shotgun (WGS) entry which is preliminary data.</text>
</comment>
<feature type="region of interest" description="Disordered" evidence="1">
    <location>
        <begin position="40"/>
        <end position="104"/>
    </location>
</feature>
<sequence>MLKHGPPLSPLAFAKLQSDRACISANNITSLGPKLASDWTVDGYGESNDGSESDGDGVSGVVSVGGGDESGGVVSVGGGDGGGVVSVGGGGGGGDGGGVGSEEVGRPLALRNTKEIVNFSFTRARDLLHPAKSSNFKTEEVKVFTLDGPTD</sequence>
<proteinExistence type="predicted"/>
<evidence type="ECO:0000313" key="2">
    <source>
        <dbReference type="EMBL" id="KAK3858892.1"/>
    </source>
</evidence>
<dbReference type="AlphaFoldDB" id="A0AAE1BXI3"/>
<name>A0AAE1BXI3_PETCI</name>
<dbReference type="EMBL" id="JAWQEG010005178">
    <property type="protein sequence ID" value="KAK3858892.1"/>
    <property type="molecule type" value="Genomic_DNA"/>
</dbReference>
<evidence type="ECO:0000313" key="3">
    <source>
        <dbReference type="Proteomes" id="UP001286313"/>
    </source>
</evidence>
<evidence type="ECO:0000256" key="1">
    <source>
        <dbReference type="SAM" id="MobiDB-lite"/>
    </source>
</evidence>